<sequence>MDIKKDQARYSRADLLALRYEGSSRQRPQCAHRIELQTLNFWKVNASANASSNYANPNKISLSPETDNSSLSSSNNGLINSRRAMRNRERANNYYQRFAPSDSHSMCIEDKDKDTQSTQSVLGGSALKSSIIDHRSISSSHLMPAFAKRRFATVNYGNGTENNDPISTNSDDVSVGENATIGLDHASTPTHSQSLVKGMISPVKKGSAWVGESSERSSNNVQQDHDQSLASSPTFSTTRQERRIGSGRLLPRADNWEFKGQQNASSDIEKEKERSQNGNGSINQQNQSQNHQRPRTFSGRHSDRITENIGDRRFLYDNKRSVDRQGMSSRRSSNKDSGGIQGRGKRSSMYHQHDRHEEPEWFSAGPTSQLETIDLHGFDDHEHHVERSKLENKANRFPPKPSQAAEPTVIDGSASRSSSISSLNIIERNIKDDIKDTNESVSNFIQPPLEPAKQNKNIQQSGRLPCTSNSEGEFNFDAFLNMHPLDPTLMSNDGDEQDETKGTSRFSRWFRPKEAANNNESSALREKGTGETHDIPSVKDLEAQMTKVDLRCEYTNPISVAYGGQQAQVEKPVARDTEAFRKLLQQLGSQNNQHQSGNDVYHMINASNAASQNVHRPHSIDPQQNMLRDHSPQMKEDDLELFQQRFKHNDCIPKRINEAMQQQLHQHPIQGVHASNMLLAQKRMEVHHLIQSVGRGDVSVEFLEKELANPSTVTHTKDVIATVLRECANSRRNALAYKPAYPNEMDHHSLAHLSFHQAQPQHQTYSEDLFPQNSNTHGISQHIRHSSSPTPLAFTPTSVLRKMTADKDTPHNQALQQYQMHPQNTNTKLLSPNPIGNEPQTMSAQPRMILGGGNYYISPNSPHMSPKLQQSRNQQPMKWAQGAVQLTQGKSFGRPILKGSLNTVPHQLTQGPFGSRAELQQHHHQQRLKPIQPTDAVVNSENMNQNIPYSDGISQMQHHHYLQLQQQSHQPLRHRVIHGSQISSSVTGGVDIGESGSVMKSNYHRDDRLPSPTNNQLAQWFSPELLARASAGKLPLLNMNQTLSLEEFERSIQHSSAVVHN</sequence>
<comment type="subcellular location">
    <subcellularLocation>
        <location evidence="1">Cytoplasm</location>
    </subcellularLocation>
</comment>
<evidence type="ECO:0000256" key="1">
    <source>
        <dbReference type="ARBA" id="ARBA00004496"/>
    </source>
</evidence>
<organism evidence="4 5">
    <name type="scientific">Drosophila madeirensis</name>
    <name type="common">Fruit fly</name>
    <dbReference type="NCBI Taxonomy" id="30013"/>
    <lineage>
        <taxon>Eukaryota</taxon>
        <taxon>Metazoa</taxon>
        <taxon>Ecdysozoa</taxon>
        <taxon>Arthropoda</taxon>
        <taxon>Hexapoda</taxon>
        <taxon>Insecta</taxon>
        <taxon>Pterygota</taxon>
        <taxon>Neoptera</taxon>
        <taxon>Endopterygota</taxon>
        <taxon>Diptera</taxon>
        <taxon>Brachycera</taxon>
        <taxon>Muscomorpha</taxon>
        <taxon>Ephydroidea</taxon>
        <taxon>Drosophilidae</taxon>
        <taxon>Drosophila</taxon>
        <taxon>Sophophora</taxon>
    </lineage>
</organism>
<feature type="region of interest" description="Disordered" evidence="3">
    <location>
        <begin position="489"/>
        <end position="536"/>
    </location>
</feature>
<name>A0AAU9GG44_DROMD</name>
<evidence type="ECO:0000313" key="5">
    <source>
        <dbReference type="Proteomes" id="UP001500889"/>
    </source>
</evidence>
<accession>A0AAU9GG44</accession>
<dbReference type="PANTHER" id="PTHR12269:SF1">
    <property type="entry name" value="EUKARYOTIC TRANSLATION INITIATION FACTOR 4E TRANSPORTER"/>
    <property type="match status" value="1"/>
</dbReference>
<feature type="compositionally biased region" description="Basic and acidic residues" evidence="3">
    <location>
        <begin position="382"/>
        <end position="394"/>
    </location>
</feature>
<dbReference type="GO" id="GO:0036464">
    <property type="term" value="C:cytoplasmic ribonucleoprotein granule"/>
    <property type="evidence" value="ECO:0007669"/>
    <property type="project" value="UniProtKB-ARBA"/>
</dbReference>
<evidence type="ECO:0000313" key="4">
    <source>
        <dbReference type="EMBL" id="BFG06671.1"/>
    </source>
</evidence>
<feature type="compositionally biased region" description="Basic and acidic residues" evidence="3">
    <location>
        <begin position="300"/>
        <end position="323"/>
    </location>
</feature>
<keyword evidence="2" id="KW-0963">Cytoplasm</keyword>
<gene>
    <name evidence="4" type="ORF">DMAD_13633</name>
</gene>
<feature type="compositionally biased region" description="Polar residues" evidence="3">
    <location>
        <begin position="216"/>
        <end position="238"/>
    </location>
</feature>
<evidence type="ECO:0000256" key="2">
    <source>
        <dbReference type="ARBA" id="ARBA00022490"/>
    </source>
</evidence>
<proteinExistence type="predicted"/>
<dbReference type="InterPro" id="IPR018862">
    <property type="entry name" value="eIF4E-T"/>
</dbReference>
<reference evidence="4 5" key="1">
    <citation type="submission" date="2024-02" db="EMBL/GenBank/DDBJ databases">
        <title>A chromosome-level genome assembly of Drosophila madeirensis, a fruit fly species endemic to Madeira island.</title>
        <authorList>
            <person name="Tomihara K."/>
            <person name="Llopart A."/>
            <person name="Yamamoto D."/>
        </authorList>
    </citation>
    <scope>NUCLEOTIDE SEQUENCE [LARGE SCALE GENOMIC DNA]</scope>
    <source>
        <strain evidence="4 5">RF1</strain>
    </source>
</reference>
<keyword evidence="5" id="KW-1185">Reference proteome</keyword>
<feature type="compositionally biased region" description="Basic and acidic residues" evidence="3">
    <location>
        <begin position="523"/>
        <end position="536"/>
    </location>
</feature>
<dbReference type="Proteomes" id="UP001500889">
    <property type="component" value="Chromosome dot"/>
</dbReference>
<feature type="compositionally biased region" description="Low complexity" evidence="3">
    <location>
        <begin position="53"/>
        <end position="82"/>
    </location>
</feature>
<dbReference type="EMBL" id="AP029268">
    <property type="protein sequence ID" value="BFG06671.1"/>
    <property type="molecule type" value="Genomic_DNA"/>
</dbReference>
<dbReference type="GO" id="GO:0003729">
    <property type="term" value="F:mRNA binding"/>
    <property type="evidence" value="ECO:0007669"/>
    <property type="project" value="TreeGrafter"/>
</dbReference>
<feature type="region of interest" description="Disordered" evidence="3">
    <location>
        <begin position="382"/>
        <end position="419"/>
    </location>
</feature>
<feature type="region of interest" description="Disordered" evidence="3">
    <location>
        <begin position="53"/>
        <end position="84"/>
    </location>
</feature>
<dbReference type="GO" id="GO:0017148">
    <property type="term" value="P:negative regulation of translation"/>
    <property type="evidence" value="ECO:0007669"/>
    <property type="project" value="TreeGrafter"/>
</dbReference>
<dbReference type="PANTHER" id="PTHR12269">
    <property type="entry name" value="EUKARYOTIC TRANSLATION INITIATION FACTOR 4E TRANSPORTER"/>
    <property type="match status" value="1"/>
</dbReference>
<dbReference type="Pfam" id="PF10477">
    <property type="entry name" value="EIF4E-T"/>
    <property type="match status" value="1"/>
</dbReference>
<protein>
    <submittedName>
        <fullName evidence="4">Protein cup</fullName>
    </submittedName>
</protein>
<feature type="region of interest" description="Disordered" evidence="3">
    <location>
        <begin position="206"/>
        <end position="366"/>
    </location>
</feature>
<dbReference type="AlphaFoldDB" id="A0AAU9GG44"/>
<dbReference type="GO" id="GO:0005634">
    <property type="term" value="C:nucleus"/>
    <property type="evidence" value="ECO:0007669"/>
    <property type="project" value="TreeGrafter"/>
</dbReference>
<feature type="compositionally biased region" description="Low complexity" evidence="3">
    <location>
        <begin position="276"/>
        <end position="290"/>
    </location>
</feature>
<evidence type="ECO:0000256" key="3">
    <source>
        <dbReference type="SAM" id="MobiDB-lite"/>
    </source>
</evidence>